<comment type="subcellular location">
    <subcellularLocation>
        <location evidence="1 5">Cell outer membrane</location>
    </subcellularLocation>
</comment>
<reference evidence="6 7" key="1">
    <citation type="submission" date="2016-12" db="EMBL/GenBank/DDBJ databases">
        <title>The genome of dimorphic prosthecate Glycocaulis alkaliphilus 6b-8t, isolated from crude oil dictates its adaptability in petroleum environments.</title>
        <authorList>
            <person name="Wu X.-L."/>
            <person name="Geng S."/>
        </authorList>
    </citation>
    <scope>NUCLEOTIDE SEQUENCE [LARGE SCALE GENOMIC DNA]</scope>
    <source>
        <strain evidence="6 7">6B-8</strain>
    </source>
</reference>
<dbReference type="OrthoDB" id="9768470at2"/>
<dbReference type="InterPro" id="IPR037066">
    <property type="entry name" value="Plug_dom_sf"/>
</dbReference>
<evidence type="ECO:0000256" key="2">
    <source>
        <dbReference type="ARBA" id="ARBA00022729"/>
    </source>
</evidence>
<evidence type="ECO:0000313" key="7">
    <source>
        <dbReference type="Proteomes" id="UP000286954"/>
    </source>
</evidence>
<dbReference type="PROSITE" id="PS00430">
    <property type="entry name" value="TONB_DEPENDENT_REC_1"/>
    <property type="match status" value="1"/>
</dbReference>
<comment type="similarity">
    <text evidence="5">Belongs to the TonB-dependent receptor family.</text>
</comment>
<dbReference type="EMBL" id="CP018911">
    <property type="protein sequence ID" value="AZU03309.1"/>
    <property type="molecule type" value="Genomic_DNA"/>
</dbReference>
<dbReference type="InterPro" id="IPR036942">
    <property type="entry name" value="Beta-barrel_TonB_sf"/>
</dbReference>
<dbReference type="GO" id="GO:0009279">
    <property type="term" value="C:cell outer membrane"/>
    <property type="evidence" value="ECO:0007669"/>
    <property type="project" value="UniProtKB-SubCell"/>
</dbReference>
<keyword evidence="5" id="KW-0798">TonB box</keyword>
<dbReference type="Gene3D" id="2.40.170.20">
    <property type="entry name" value="TonB-dependent receptor, beta-barrel domain"/>
    <property type="match status" value="1"/>
</dbReference>
<dbReference type="Gene3D" id="2.170.130.10">
    <property type="entry name" value="TonB-dependent receptor, plug domain"/>
    <property type="match status" value="1"/>
</dbReference>
<dbReference type="RefSeq" id="WP_127565713.1">
    <property type="nucleotide sequence ID" value="NZ_BMFB01000002.1"/>
</dbReference>
<dbReference type="SUPFAM" id="SSF56935">
    <property type="entry name" value="Porins"/>
    <property type="match status" value="1"/>
</dbReference>
<name>A0A3T0E7M8_9PROT</name>
<sequence>MKPLYLFSVALLTSSALLAPSALARQAEEATSASEPVETISVRGQFIPEPQRRTAQVASFVSAEDLARAGDSNAAIALTRLSGLSIVGGRFAYVRGLGDRYAAALLNGSPLPSPEPLRRIVPLDLFPSEVLDGVDVQKTYSANYGGEFGGGLISLRTLRRPVDPFFNVSGSIGYNTVTTGENGLIHRGSDTDWTGYDRGYRDIPGPLASVLRNGQTLNSLSSAELEAVSESVVIPNLLVVQSMDLHPDYSVSANGGYSFTLGGFDMGIVGAAGFDAGWSIENARRQRVRGDVLGTDLTSSLTSYEANTNSLVSLSAERGDHALGATLFYVHSSRKDTQLTRGEDFNAQGGRPIYRESTGWFERELGMFQLTGDHSFGNLEARWRGSVARATRETPFLQELTRLEQANGDIAFTSAARYEIQFTDLTDDLTNFGGELLYTFNLPGSRELVLTVGGDTTRTEREYNTLFFRMAGGNSLPADTQIARPDFLFSPDNIGPSRFQLTEVQNTQSNYVGELDVDAVFAQADFDITSFIRATVGVRYEDAVQSVQTFSRFGQLGRGATLDNDYVLPAATVTWNFANDLQLRLGYSQTIARPQFREFANSGFFDPESQRSFRGFDGLVDSELTNYDARLEYYLGRDQFITAAVFYKEILNPIEEVQFETASFVSETTFLNSPKAELQGVELEYRQYFQFPLDIGWFRERDWRFAINYTYTQSEIIAPAGTQVLDPISNTLRDASFFNLDGSNLQGTPENIVNMQLGWEGDNDQFTILVNWVDERILQRGFNSPSGVLPDVIDEPGIQLDFQYRRRFQAMGREFSLGFSGRNLLDEQHREYQRNETIGETEFNTYDRGRTFSLSLSTSF</sequence>
<keyword evidence="4" id="KW-0998">Cell outer membrane</keyword>
<keyword evidence="7" id="KW-1185">Reference proteome</keyword>
<evidence type="ECO:0000256" key="4">
    <source>
        <dbReference type="ARBA" id="ARBA00023237"/>
    </source>
</evidence>
<accession>A0A3T0E7M8</accession>
<gene>
    <name evidence="6" type="ORF">X907_0765</name>
</gene>
<dbReference type="KEGG" id="gak:X907_0765"/>
<evidence type="ECO:0000256" key="3">
    <source>
        <dbReference type="ARBA" id="ARBA00023136"/>
    </source>
</evidence>
<dbReference type="InterPro" id="IPR010916">
    <property type="entry name" value="TonB_box_CS"/>
</dbReference>
<protein>
    <submittedName>
        <fullName evidence="6">TonB-dependent receptor</fullName>
    </submittedName>
</protein>
<dbReference type="Proteomes" id="UP000286954">
    <property type="component" value="Chromosome"/>
</dbReference>
<organism evidence="6 7">
    <name type="scientific">Glycocaulis alkaliphilus</name>
    <dbReference type="NCBI Taxonomy" id="1434191"/>
    <lineage>
        <taxon>Bacteria</taxon>
        <taxon>Pseudomonadati</taxon>
        <taxon>Pseudomonadota</taxon>
        <taxon>Alphaproteobacteria</taxon>
        <taxon>Maricaulales</taxon>
        <taxon>Maricaulaceae</taxon>
        <taxon>Glycocaulis</taxon>
    </lineage>
</organism>
<dbReference type="PANTHER" id="PTHR40980">
    <property type="entry name" value="PLUG DOMAIN-CONTAINING PROTEIN"/>
    <property type="match status" value="1"/>
</dbReference>
<proteinExistence type="inferred from homology"/>
<evidence type="ECO:0000256" key="5">
    <source>
        <dbReference type="RuleBase" id="RU003357"/>
    </source>
</evidence>
<keyword evidence="2" id="KW-0732">Signal</keyword>
<evidence type="ECO:0000313" key="6">
    <source>
        <dbReference type="EMBL" id="AZU03309.1"/>
    </source>
</evidence>
<dbReference type="InterPro" id="IPR000531">
    <property type="entry name" value="Beta-barrel_TonB"/>
</dbReference>
<keyword evidence="6" id="KW-0675">Receptor</keyword>
<dbReference type="InterPro" id="IPR012910">
    <property type="entry name" value="Plug_dom"/>
</dbReference>
<keyword evidence="3 5" id="KW-0472">Membrane</keyword>
<dbReference type="PANTHER" id="PTHR40980:SF5">
    <property type="entry name" value="TONB-DEPENDENT RECEPTOR"/>
    <property type="match status" value="1"/>
</dbReference>
<dbReference type="AlphaFoldDB" id="A0A3T0E7M8"/>
<dbReference type="Pfam" id="PF07715">
    <property type="entry name" value="Plug"/>
    <property type="match status" value="1"/>
</dbReference>
<evidence type="ECO:0000256" key="1">
    <source>
        <dbReference type="ARBA" id="ARBA00004442"/>
    </source>
</evidence>
<dbReference type="Pfam" id="PF00593">
    <property type="entry name" value="TonB_dep_Rec_b-barrel"/>
    <property type="match status" value="1"/>
</dbReference>